<evidence type="ECO:0000256" key="5">
    <source>
        <dbReference type="ARBA" id="ARBA00023136"/>
    </source>
</evidence>
<evidence type="ECO:0000256" key="6">
    <source>
        <dbReference type="SAM" id="Phobius"/>
    </source>
</evidence>
<keyword evidence="5 6" id="KW-0472">Membrane</keyword>
<dbReference type="InterPro" id="IPR007014">
    <property type="entry name" value="FUN14"/>
</dbReference>
<reference evidence="8" key="1">
    <citation type="journal article" date="2005" name="Nature">
        <title>Sequencing of Aspergillus nidulans and comparative analysis with A. fumigatus and A. oryzae.</title>
        <authorList>
            <person name="Galagan J.E."/>
            <person name="Calvo S.E."/>
            <person name="Cuomo C."/>
            <person name="Ma L.J."/>
            <person name="Wortman J.R."/>
            <person name="Batzoglou S."/>
            <person name="Lee S.I."/>
            <person name="Basturkmen M."/>
            <person name="Spevak C.C."/>
            <person name="Clutterbuck J."/>
            <person name="Kapitonov V."/>
            <person name="Jurka J."/>
            <person name="Scazzocchio C."/>
            <person name="Farman M."/>
            <person name="Butler J."/>
            <person name="Purcell S."/>
            <person name="Harris S."/>
            <person name="Braus G.H."/>
            <person name="Draht O."/>
            <person name="Busch S."/>
            <person name="D'Enfert C."/>
            <person name="Bouchier C."/>
            <person name="Goldman G.H."/>
            <person name="Bell-Pedersen D."/>
            <person name="Griffiths-Jones S."/>
            <person name="Doonan J.H."/>
            <person name="Yu J."/>
            <person name="Vienken K."/>
            <person name="Pain A."/>
            <person name="Freitag M."/>
            <person name="Selker E.U."/>
            <person name="Archer D.B."/>
            <person name="Penalva M.A."/>
            <person name="Oakley B.R."/>
            <person name="Momany M."/>
            <person name="Tanaka T."/>
            <person name="Kumagai T."/>
            <person name="Asai K."/>
            <person name="Machida M."/>
            <person name="Nierman W.C."/>
            <person name="Denning D.W."/>
            <person name="Caddick M."/>
            <person name="Hynes M."/>
            <person name="Paoletti M."/>
            <person name="Fischer R."/>
            <person name="Miller B."/>
            <person name="Dyer P."/>
            <person name="Sachs M.S."/>
            <person name="Osmani S.A."/>
            <person name="Birren B.W."/>
        </authorList>
    </citation>
    <scope>NUCLEOTIDE SEQUENCE [LARGE SCALE GENOMIC DNA]</scope>
    <source>
        <strain evidence="8">FGSC A4 / ATCC 38163 / CBS 112.46 / NRRL 194 / M139</strain>
    </source>
</reference>
<dbReference type="FunCoup" id="Q5AVF6">
    <property type="interactions" value="29"/>
</dbReference>
<dbReference type="KEGG" id="ani:ANIA_07724"/>
<evidence type="ECO:0000256" key="2">
    <source>
        <dbReference type="ARBA" id="ARBA00009160"/>
    </source>
</evidence>
<dbReference type="eggNOG" id="ENOG502SEUQ">
    <property type="taxonomic scope" value="Eukaryota"/>
</dbReference>
<dbReference type="Pfam" id="PF04930">
    <property type="entry name" value="FUN14"/>
    <property type="match status" value="1"/>
</dbReference>
<protein>
    <submittedName>
        <fullName evidence="7">Uncharacterized protein</fullName>
    </submittedName>
</protein>
<dbReference type="InParanoid" id="Q5AVF6"/>
<feature type="transmembrane region" description="Helical" evidence="6">
    <location>
        <begin position="97"/>
        <end position="117"/>
    </location>
</feature>
<dbReference type="GO" id="GO:0005741">
    <property type="term" value="C:mitochondrial outer membrane"/>
    <property type="evidence" value="ECO:0000318"/>
    <property type="project" value="GO_Central"/>
</dbReference>
<dbReference type="GO" id="GO:0000422">
    <property type="term" value="P:autophagy of mitochondrion"/>
    <property type="evidence" value="ECO:0000318"/>
    <property type="project" value="GO_Central"/>
</dbReference>
<keyword evidence="3 6" id="KW-0812">Transmembrane</keyword>
<dbReference type="EMBL" id="BN001304">
    <property type="protein sequence ID" value="CBF79978.1"/>
    <property type="molecule type" value="Genomic_DNA"/>
</dbReference>
<evidence type="ECO:0000256" key="1">
    <source>
        <dbReference type="ARBA" id="ARBA00004370"/>
    </source>
</evidence>
<dbReference type="OrthoDB" id="3990500at2759"/>
<dbReference type="PANTHER" id="PTHR21346">
    <property type="entry name" value="FUN14 DOMAIN CONTAINING"/>
    <property type="match status" value="1"/>
</dbReference>
<dbReference type="AlphaFoldDB" id="Q5AVF6"/>
<dbReference type="GeneID" id="2869371"/>
<organism evidence="7 8">
    <name type="scientific">Emericella nidulans (strain FGSC A4 / ATCC 38163 / CBS 112.46 / NRRL 194 / M139)</name>
    <name type="common">Aspergillus nidulans</name>
    <dbReference type="NCBI Taxonomy" id="227321"/>
    <lineage>
        <taxon>Eukaryota</taxon>
        <taxon>Fungi</taxon>
        <taxon>Dikarya</taxon>
        <taxon>Ascomycota</taxon>
        <taxon>Pezizomycotina</taxon>
        <taxon>Eurotiomycetes</taxon>
        <taxon>Eurotiomycetidae</taxon>
        <taxon>Eurotiales</taxon>
        <taxon>Aspergillaceae</taxon>
        <taxon>Aspergillus</taxon>
        <taxon>Aspergillus subgen. Nidulantes</taxon>
    </lineage>
</organism>
<dbReference type="Proteomes" id="UP000000560">
    <property type="component" value="Chromosome IV"/>
</dbReference>
<keyword evidence="4 6" id="KW-1133">Transmembrane helix</keyword>
<reference evidence="8" key="2">
    <citation type="journal article" date="2009" name="Fungal Genet. Biol.">
        <title>The 2008 update of the Aspergillus nidulans genome annotation: a community effort.</title>
        <authorList>
            <person name="Wortman J.R."/>
            <person name="Gilsenan J.M."/>
            <person name="Joardar V."/>
            <person name="Deegan J."/>
            <person name="Clutterbuck J."/>
            <person name="Andersen M.R."/>
            <person name="Archer D."/>
            <person name="Bencina M."/>
            <person name="Braus G."/>
            <person name="Coutinho P."/>
            <person name="von Dohren H."/>
            <person name="Doonan J."/>
            <person name="Driessen A.J."/>
            <person name="Durek P."/>
            <person name="Espeso E."/>
            <person name="Fekete E."/>
            <person name="Flipphi M."/>
            <person name="Estrada C.G."/>
            <person name="Geysens S."/>
            <person name="Goldman G."/>
            <person name="de Groot P.W."/>
            <person name="Hansen K."/>
            <person name="Harris S.D."/>
            <person name="Heinekamp T."/>
            <person name="Helmstaedt K."/>
            <person name="Henrissat B."/>
            <person name="Hofmann G."/>
            <person name="Homan T."/>
            <person name="Horio T."/>
            <person name="Horiuchi H."/>
            <person name="James S."/>
            <person name="Jones M."/>
            <person name="Karaffa L."/>
            <person name="Karanyi Z."/>
            <person name="Kato M."/>
            <person name="Keller N."/>
            <person name="Kelly D.E."/>
            <person name="Kiel J.A."/>
            <person name="Kim J.M."/>
            <person name="van der Klei I.J."/>
            <person name="Klis F.M."/>
            <person name="Kovalchuk A."/>
            <person name="Krasevec N."/>
            <person name="Kubicek C.P."/>
            <person name="Liu B."/>
            <person name="Maccabe A."/>
            <person name="Meyer V."/>
            <person name="Mirabito P."/>
            <person name="Miskei M."/>
            <person name="Mos M."/>
            <person name="Mullins J."/>
            <person name="Nelson D.R."/>
            <person name="Nielsen J."/>
            <person name="Oakley B.R."/>
            <person name="Osmani S.A."/>
            <person name="Pakula T."/>
            <person name="Paszewski A."/>
            <person name="Paulsen I."/>
            <person name="Pilsyk S."/>
            <person name="Pocsi I."/>
            <person name="Punt P.J."/>
            <person name="Ram A.F."/>
            <person name="Ren Q."/>
            <person name="Robellet X."/>
            <person name="Robson G."/>
            <person name="Seiboth B."/>
            <person name="van Solingen P."/>
            <person name="Specht T."/>
            <person name="Sun J."/>
            <person name="Taheri-Talesh N."/>
            <person name="Takeshita N."/>
            <person name="Ussery D."/>
            <person name="vanKuyk P.A."/>
            <person name="Visser H."/>
            <person name="van de Vondervoort P.J."/>
            <person name="de Vries R.P."/>
            <person name="Walton J."/>
            <person name="Xiang X."/>
            <person name="Xiong Y."/>
            <person name="Zeng A.P."/>
            <person name="Brandt B.W."/>
            <person name="Cornell M.J."/>
            <person name="van den Hondel C.A."/>
            <person name="Visser J."/>
            <person name="Oliver S.G."/>
            <person name="Turner G."/>
        </authorList>
    </citation>
    <scope>GENOME REANNOTATION</scope>
    <source>
        <strain evidence="8">FGSC A4 / ATCC 38163 / CBS 112.46 / NRRL 194 / M139</strain>
    </source>
</reference>
<dbReference type="STRING" id="227321.Q5AVF6"/>
<dbReference type="HOGENOM" id="CLU_106353_1_1_1"/>
<accession>Q5AVF6</accession>
<comment type="similarity">
    <text evidence="2">Belongs to the FUN14 family.</text>
</comment>
<dbReference type="OMA" id="KRPFKMS"/>
<evidence type="ECO:0000256" key="3">
    <source>
        <dbReference type="ARBA" id="ARBA00022692"/>
    </source>
</evidence>
<evidence type="ECO:0000313" key="7">
    <source>
        <dbReference type="EMBL" id="CBF79978.1"/>
    </source>
</evidence>
<accession>C8VDI8</accession>
<dbReference type="PANTHER" id="PTHR21346:SF0">
    <property type="entry name" value="RE45833P"/>
    <property type="match status" value="1"/>
</dbReference>
<name>Q5AVF6_EMENI</name>
<keyword evidence="8" id="KW-1185">Reference proteome</keyword>
<gene>
    <name evidence="7" type="ORF">ANIA_07724</name>
</gene>
<evidence type="ECO:0000256" key="4">
    <source>
        <dbReference type="ARBA" id="ARBA00022989"/>
    </source>
</evidence>
<dbReference type="RefSeq" id="XP_680993.1">
    <property type="nucleotide sequence ID" value="XM_675901.2"/>
</dbReference>
<dbReference type="VEuPathDB" id="FungiDB:AN7724"/>
<comment type="subcellular location">
    <subcellularLocation>
        <location evidence="1">Membrane</location>
    </subcellularLocation>
</comment>
<evidence type="ECO:0000313" key="8">
    <source>
        <dbReference type="Proteomes" id="UP000000560"/>
    </source>
</evidence>
<sequence length="164" mass="17445">MASGLLTLSRTSAVGIGLGLGLSFSLLHSSPFRTAPMRCEYATPSIGSTGPGWTVSNQDPLRKQGAARESGIMTASNMRQVSMGSVLGLVVGVGLRAFSRVFVVLFGMGIILVEWAASKGYNILPTRQLQKYVKSVNLEKLISRNVPFKVTFGATMALAAFAQF</sequence>
<proteinExistence type="inferred from homology"/>